<gene>
    <name evidence="7" type="ORF">M427DRAFT_56253</name>
</gene>
<sequence>MLTPWGKYGLLFLGSVNNGIIPIIIGLSTITTKGATRTAVRSAFTVACGNVGGAIGSFIYQTSDGPLFIRGHYINASLLVAVVILFSLAVWSIWREGEYVGMKANLTVFERGGIELEGNKWMDMQNVLRAGDAE</sequence>
<dbReference type="PANTHER" id="PTHR43791">
    <property type="entry name" value="PERMEASE-RELATED"/>
    <property type="match status" value="1"/>
</dbReference>
<feature type="transmembrane region" description="Helical" evidence="6">
    <location>
        <begin position="6"/>
        <end position="27"/>
    </location>
</feature>
<evidence type="ECO:0000256" key="5">
    <source>
        <dbReference type="ARBA" id="ARBA00023136"/>
    </source>
</evidence>
<keyword evidence="3 6" id="KW-0812">Transmembrane</keyword>
<proteinExistence type="predicted"/>
<dbReference type="EMBL" id="KQ965758">
    <property type="protein sequence ID" value="KXS15954.1"/>
    <property type="molecule type" value="Genomic_DNA"/>
</dbReference>
<dbReference type="AlphaFoldDB" id="A0A139AHB2"/>
<organism evidence="7 8">
    <name type="scientific">Gonapodya prolifera (strain JEL478)</name>
    <name type="common">Monoblepharis prolifera</name>
    <dbReference type="NCBI Taxonomy" id="1344416"/>
    <lineage>
        <taxon>Eukaryota</taxon>
        <taxon>Fungi</taxon>
        <taxon>Fungi incertae sedis</taxon>
        <taxon>Chytridiomycota</taxon>
        <taxon>Chytridiomycota incertae sedis</taxon>
        <taxon>Monoblepharidomycetes</taxon>
        <taxon>Monoblepharidales</taxon>
        <taxon>Gonapodyaceae</taxon>
        <taxon>Gonapodya</taxon>
    </lineage>
</organism>
<keyword evidence="4 6" id="KW-1133">Transmembrane helix</keyword>
<evidence type="ECO:0000313" key="7">
    <source>
        <dbReference type="EMBL" id="KXS15954.1"/>
    </source>
</evidence>
<evidence type="ECO:0000313" key="8">
    <source>
        <dbReference type="Proteomes" id="UP000070544"/>
    </source>
</evidence>
<evidence type="ECO:0000256" key="3">
    <source>
        <dbReference type="ARBA" id="ARBA00022692"/>
    </source>
</evidence>
<feature type="transmembrane region" description="Helical" evidence="6">
    <location>
        <begin position="39"/>
        <end position="60"/>
    </location>
</feature>
<evidence type="ECO:0008006" key="9">
    <source>
        <dbReference type="Google" id="ProtNLM"/>
    </source>
</evidence>
<dbReference type="PANTHER" id="PTHR43791:SF67">
    <property type="entry name" value="TRANSPORTER, PUTATIVE (AFU_ORTHOLOGUE AFUA_3G04010)-RELATED"/>
    <property type="match status" value="1"/>
</dbReference>
<comment type="subcellular location">
    <subcellularLocation>
        <location evidence="1">Membrane</location>
        <topology evidence="1">Multi-pass membrane protein</topology>
    </subcellularLocation>
</comment>
<keyword evidence="5 6" id="KW-0472">Membrane</keyword>
<evidence type="ECO:0000256" key="1">
    <source>
        <dbReference type="ARBA" id="ARBA00004141"/>
    </source>
</evidence>
<protein>
    <recommendedName>
        <fullName evidence="9">MFS general substrate transporter</fullName>
    </recommendedName>
</protein>
<evidence type="ECO:0000256" key="2">
    <source>
        <dbReference type="ARBA" id="ARBA00022448"/>
    </source>
</evidence>
<dbReference type="OrthoDB" id="10372001at2759"/>
<name>A0A139AHB2_GONPJ</name>
<keyword evidence="8" id="KW-1185">Reference proteome</keyword>
<evidence type="ECO:0000256" key="4">
    <source>
        <dbReference type="ARBA" id="ARBA00022989"/>
    </source>
</evidence>
<evidence type="ECO:0000256" key="6">
    <source>
        <dbReference type="SAM" id="Phobius"/>
    </source>
</evidence>
<dbReference type="GO" id="GO:0022857">
    <property type="term" value="F:transmembrane transporter activity"/>
    <property type="evidence" value="ECO:0007669"/>
    <property type="project" value="TreeGrafter"/>
</dbReference>
<keyword evidence="2" id="KW-0813">Transport</keyword>
<reference evidence="7 8" key="1">
    <citation type="journal article" date="2015" name="Genome Biol. Evol.">
        <title>Phylogenomic analyses indicate that early fungi evolved digesting cell walls of algal ancestors of land plants.</title>
        <authorList>
            <person name="Chang Y."/>
            <person name="Wang S."/>
            <person name="Sekimoto S."/>
            <person name="Aerts A.L."/>
            <person name="Choi C."/>
            <person name="Clum A."/>
            <person name="LaButti K.M."/>
            <person name="Lindquist E.A."/>
            <person name="Yee Ngan C."/>
            <person name="Ohm R.A."/>
            <person name="Salamov A.A."/>
            <person name="Grigoriev I.V."/>
            <person name="Spatafora J.W."/>
            <person name="Berbee M.L."/>
        </authorList>
    </citation>
    <scope>NUCLEOTIDE SEQUENCE [LARGE SCALE GENOMIC DNA]</scope>
    <source>
        <strain evidence="7 8">JEL478</strain>
    </source>
</reference>
<feature type="transmembrane region" description="Helical" evidence="6">
    <location>
        <begin position="72"/>
        <end position="94"/>
    </location>
</feature>
<dbReference type="GO" id="GO:0016020">
    <property type="term" value="C:membrane"/>
    <property type="evidence" value="ECO:0007669"/>
    <property type="project" value="UniProtKB-SubCell"/>
</dbReference>
<accession>A0A139AHB2</accession>
<dbReference type="Proteomes" id="UP000070544">
    <property type="component" value="Unassembled WGS sequence"/>
</dbReference>